<dbReference type="SUPFAM" id="SSF47769">
    <property type="entry name" value="SAM/Pointed domain"/>
    <property type="match status" value="1"/>
</dbReference>
<name>A0A9N9EZI1_9GLOM</name>
<protein>
    <submittedName>
        <fullName evidence="1">3500_t:CDS:1</fullName>
    </submittedName>
</protein>
<evidence type="ECO:0000313" key="1">
    <source>
        <dbReference type="EMBL" id="CAG8500355.1"/>
    </source>
</evidence>
<evidence type="ECO:0000313" key="2">
    <source>
        <dbReference type="Proteomes" id="UP000789831"/>
    </source>
</evidence>
<comment type="caution">
    <text evidence="1">The sequence shown here is derived from an EMBL/GenBank/DDBJ whole genome shotgun (WGS) entry which is preliminary data.</text>
</comment>
<dbReference type="Gene3D" id="1.10.150.50">
    <property type="entry name" value="Transcription Factor, Ets-1"/>
    <property type="match status" value="1"/>
</dbReference>
<dbReference type="Proteomes" id="UP000789831">
    <property type="component" value="Unassembled WGS sequence"/>
</dbReference>
<keyword evidence="2" id="KW-1185">Reference proteome</keyword>
<dbReference type="EMBL" id="CAJVPL010000467">
    <property type="protein sequence ID" value="CAG8500355.1"/>
    <property type="molecule type" value="Genomic_DNA"/>
</dbReference>
<organism evidence="1 2">
    <name type="scientific">Ambispora gerdemannii</name>
    <dbReference type="NCBI Taxonomy" id="144530"/>
    <lineage>
        <taxon>Eukaryota</taxon>
        <taxon>Fungi</taxon>
        <taxon>Fungi incertae sedis</taxon>
        <taxon>Mucoromycota</taxon>
        <taxon>Glomeromycotina</taxon>
        <taxon>Glomeromycetes</taxon>
        <taxon>Archaeosporales</taxon>
        <taxon>Ambisporaceae</taxon>
        <taxon>Ambispora</taxon>
    </lineage>
</organism>
<sequence>MFTDTGTTNKWLKSLPLVQEVRKWKRTDVIENLQKSVELDEDDIEILKKEKISGSDFLLLTKKDLKEFGLKSGPATRIAEFVKAINGDEKASDNIKILEFESLREQLKKSTYEFTVVVHPSRKKGLEWTANLENVTIDQFKEEDASLVCQQHSQVQGVLGNKLQSVQRNNLSDEYGHGNSSGHGPVNYAIDRFFKLLRKIGRTVGVTELKREDFRQGVAQNIVQMESSLVNRKRKDNEKEEELTGDKEKPMFKLFKPVIVDYKDADMKNKVKKVLSHIVWLLEEVEKAEMIEQGNKSIPEMSELSIENQDTVIETEFEVINDPNPLIRIVPKVSNPENKQLSPLELS</sequence>
<gene>
    <name evidence="1" type="ORF">AGERDE_LOCUS4214</name>
</gene>
<accession>A0A9N9EZI1</accession>
<proteinExistence type="predicted"/>
<dbReference type="AlphaFoldDB" id="A0A9N9EZI1"/>
<dbReference type="InterPro" id="IPR013761">
    <property type="entry name" value="SAM/pointed_sf"/>
</dbReference>
<dbReference type="OrthoDB" id="2338642at2759"/>
<feature type="non-terminal residue" evidence="1">
    <location>
        <position position="1"/>
    </location>
</feature>
<reference evidence="1" key="1">
    <citation type="submission" date="2021-06" db="EMBL/GenBank/DDBJ databases">
        <authorList>
            <person name="Kallberg Y."/>
            <person name="Tangrot J."/>
            <person name="Rosling A."/>
        </authorList>
    </citation>
    <scope>NUCLEOTIDE SEQUENCE</scope>
    <source>
        <strain evidence="1">MT106</strain>
    </source>
</reference>